<dbReference type="InterPro" id="IPR000700">
    <property type="entry name" value="PAS-assoc_C"/>
</dbReference>
<feature type="domain" description="PAS" evidence="7">
    <location>
        <begin position="255"/>
        <end position="328"/>
    </location>
</feature>
<feature type="domain" description="PAS" evidence="7">
    <location>
        <begin position="1147"/>
        <end position="1222"/>
    </location>
</feature>
<feature type="domain" description="PAC" evidence="8">
    <location>
        <begin position="717"/>
        <end position="768"/>
    </location>
</feature>
<feature type="domain" description="PAS" evidence="7">
    <location>
        <begin position="510"/>
        <end position="580"/>
    </location>
</feature>
<feature type="domain" description="PAS" evidence="7">
    <location>
        <begin position="1019"/>
        <end position="1091"/>
    </location>
</feature>
<dbReference type="InterPro" id="IPR004358">
    <property type="entry name" value="Sig_transdc_His_kin-like_C"/>
</dbReference>
<feature type="domain" description="PAC" evidence="8">
    <location>
        <begin position="580"/>
        <end position="635"/>
    </location>
</feature>
<evidence type="ECO:0000256" key="5">
    <source>
        <dbReference type="ARBA" id="ARBA00022777"/>
    </source>
</evidence>
<evidence type="ECO:0000256" key="1">
    <source>
        <dbReference type="ARBA" id="ARBA00000085"/>
    </source>
</evidence>
<dbReference type="InterPro" id="IPR005467">
    <property type="entry name" value="His_kinase_dom"/>
</dbReference>
<dbReference type="SMART" id="SM00086">
    <property type="entry name" value="PAC"/>
    <property type="match status" value="9"/>
</dbReference>
<dbReference type="InterPro" id="IPR035965">
    <property type="entry name" value="PAS-like_dom_sf"/>
</dbReference>
<name>A0A345UJT8_9BACT</name>
<feature type="domain" description="PAC" evidence="8">
    <location>
        <begin position="966"/>
        <end position="1018"/>
    </location>
</feature>
<sequence>MSDLPQALLESPIMGYAKHQIILNESGTPCDYIFTEINDTFERITGLTKAQVLNNRVTEVIPAIKDDPFNWIGFYGNIATGGEAQHFEQFSTPLGKWYQIHAYSDEPDFFITLFLDASRQKIQKQRQQQAEAHLNAVLDSTLDSIWSINRKYEIQYINATFQREFEKTFGVKLECNSNLLSSLPPELQSAWKARYDRGLAGERFTEEDRVTLNGTYIHIEFSANPIYENGIITGVSFFSRNVTEKRNAERALKENSERLNSILNNLDDVVWSVMLPDYRIHFLSPKAEQLYGYPIEAFYQNPDLWRETVHPEDLHTLDESFETLFDKGFSSREARVIRPDGSVIWILDKSTLIRDENGKPIRIDGIASNITNRKLLEAERDDAALKLQEFSKHLPGVLFIYQLNPDGTHTFPFVSEGLMEYYGVTHEEAARDAEAVLKAIHPADAAHFRDSVAESARTLSGWQCTFRVITPDNKIIWTEGNATPEQKEDGTIVWFGFSYDVNERKVAEYELERFKKIADKAVYGEAIADLNGRFIYTNRFFADIHGYAANELEGGYMSLCHTPEQLQHVSELISKLTQNGTFEPTLVWHKHRDGSTFPMLMSGVLLHDDEGKPAYMAATAIDITQQYQAEKLLSDAQKQLTNISDNLPDGLVYQILTNPDSSSRRFTYISAGVELMHGLSAKEVLADANTLYGQMLPEDGAKLKAMEEEAINKMSVFQCEYRIKHPNGGIRWFYASSSPRLQPNGDILWDGIEIDITEKKKAEEELVRLSQAVEQSPASVVITDVAGNITYVNPTFTELTGYSLEEALGQNPRILKSGNQPQSFYKELWDTITSGRTWKGELLNHKKNGESYWESATISPIKNDKGEITSYLAVKENITERKRADEALQKSEEKYRIVADNTYHWEFWELPTGELIYNSPACERVTGYTAAEFTANPELLIDILHPEDRAHYKNHRAKTWNMPEPDRCEFRLFHKNGTLRFIEHVCQPVFDKDGTFRGVRGTNLDVTSRKHIETKLKESEKRFREIFEKMPVISVQGYNRDREVIYWNEASEKLYGYTRAEALGNKLDELIIPSEGREQVFRDISNWIDNNEPIPSAELRMQKKNGTPVYVYSNHVLIYNMQGEAELYCIDIDLTELKEKERNLRLSEARYRSIIQVSRTGAWEYNFETDELWCSPEYFKMLGYTGTEFKADEFNFSLWESLVHPDDLQSARTIARNYIEGGMIGTYESYFRMIHKDGHSVWVWSRGQNLPSATGSSSNIILGVHIDITEIREAENKLRDSELYHRSLLQTIADLVFVLDKEGTFLDFKAPQDADLYMPPESIIGANVNDSFPKEVAEKQMLHTRLALSSGKLQSFEYELNIKGKPRYYNAVTTAFGSNRVITTVRNITDYKDKLDEIKSLLDIEEKQSKRLRDFTHIVSHNLRIHTANILGIFMMLEMEEPELYKLQYLQMLKESAENLDETITHLNKVLDMRQIQELNPEIIELREFVNKAFGSVNQIAERSKVRLINEVEKETIIKTVPPYLFTILLNLLTNGIKFRSSSDKTFVKVSAMKKAKHMYIYVEDNGLGIDMDRHKHKLFGMYKKFHNDRGSKGMGLFITKNQVEALGGEITVESELNKGTTFIIILPYEKNQGSLPH</sequence>
<reference evidence="9 10" key="1">
    <citation type="submission" date="2018-03" db="EMBL/GenBank/DDBJ databases">
        <title>Phenotypic and genomic properties of Cyclonatronum proteinivorum gen. nov., sp. nov., a haloalkaliphilic bacteroidete from soda lakes possessing Na+-translocating rhodopsin.</title>
        <authorList>
            <person name="Toshchakov S.V."/>
            <person name="Korzhenkov A."/>
            <person name="Samarov N.I."/>
            <person name="Kublanov I.V."/>
            <person name="Muntyan M.S."/>
            <person name="Sorokin D.Y."/>
        </authorList>
    </citation>
    <scope>NUCLEOTIDE SEQUENCE [LARGE SCALE GENOMIC DNA]</scope>
    <source>
        <strain evidence="9 10">Omega</strain>
    </source>
</reference>
<dbReference type="EC" id="2.7.13.3" evidence="2"/>
<dbReference type="InterPro" id="IPR052162">
    <property type="entry name" value="Sensor_kinase/Photoreceptor"/>
</dbReference>
<feature type="domain" description="PAC" evidence="8">
    <location>
        <begin position="462"/>
        <end position="513"/>
    </location>
</feature>
<dbReference type="GO" id="GO:0004673">
    <property type="term" value="F:protein histidine kinase activity"/>
    <property type="evidence" value="ECO:0007669"/>
    <property type="project" value="UniProtKB-EC"/>
</dbReference>
<dbReference type="PANTHER" id="PTHR43304:SF1">
    <property type="entry name" value="PAC DOMAIN-CONTAINING PROTEIN"/>
    <property type="match status" value="1"/>
</dbReference>
<dbReference type="Gene3D" id="3.30.450.20">
    <property type="entry name" value="PAS domain"/>
    <property type="match status" value="11"/>
</dbReference>
<dbReference type="InterPro" id="IPR013655">
    <property type="entry name" value="PAS_fold_3"/>
</dbReference>
<dbReference type="CDD" id="cd00130">
    <property type="entry name" value="PAS"/>
    <property type="match status" value="8"/>
</dbReference>
<feature type="domain" description="PAS" evidence="7">
    <location>
        <begin position="891"/>
        <end position="954"/>
    </location>
</feature>
<dbReference type="Pfam" id="PF02518">
    <property type="entry name" value="HATPase_c"/>
    <property type="match status" value="1"/>
</dbReference>
<dbReference type="SUPFAM" id="SSF55785">
    <property type="entry name" value="PYP-like sensor domain (PAS domain)"/>
    <property type="match status" value="10"/>
</dbReference>
<dbReference type="PROSITE" id="PS50112">
    <property type="entry name" value="PAS"/>
    <property type="match status" value="7"/>
</dbReference>
<dbReference type="InterPro" id="IPR000014">
    <property type="entry name" value="PAS"/>
</dbReference>
<dbReference type="Pfam" id="PF08447">
    <property type="entry name" value="PAS_3"/>
    <property type="match status" value="6"/>
</dbReference>
<evidence type="ECO:0000259" key="8">
    <source>
        <dbReference type="PROSITE" id="PS50113"/>
    </source>
</evidence>
<dbReference type="NCBIfam" id="TIGR00229">
    <property type="entry name" value="sensory_box"/>
    <property type="match status" value="8"/>
</dbReference>
<comment type="catalytic activity">
    <reaction evidence="1">
        <text>ATP + protein L-histidine = ADP + protein N-phospho-L-histidine.</text>
        <dbReference type="EC" id="2.7.13.3"/>
    </reaction>
</comment>
<feature type="domain" description="PAC" evidence="8">
    <location>
        <begin position="330"/>
        <end position="382"/>
    </location>
</feature>
<dbReference type="InterPro" id="IPR036890">
    <property type="entry name" value="HATPase_C_sf"/>
</dbReference>
<dbReference type="InterPro" id="IPR013656">
    <property type="entry name" value="PAS_4"/>
</dbReference>
<feature type="domain" description="PAC" evidence="8">
    <location>
        <begin position="836"/>
        <end position="890"/>
    </location>
</feature>
<dbReference type="Pfam" id="PF13426">
    <property type="entry name" value="PAS_9"/>
    <property type="match status" value="3"/>
</dbReference>
<dbReference type="EMBL" id="CP027806">
    <property type="protein sequence ID" value="AXJ00740.1"/>
    <property type="molecule type" value="Genomic_DNA"/>
</dbReference>
<evidence type="ECO:0000313" key="9">
    <source>
        <dbReference type="EMBL" id="AXJ00740.1"/>
    </source>
</evidence>
<dbReference type="InterPro" id="IPR003594">
    <property type="entry name" value="HATPase_dom"/>
</dbReference>
<evidence type="ECO:0000256" key="4">
    <source>
        <dbReference type="ARBA" id="ARBA00022679"/>
    </source>
</evidence>
<keyword evidence="5" id="KW-0418">Kinase</keyword>
<dbReference type="Gene3D" id="3.30.565.10">
    <property type="entry name" value="Histidine kinase-like ATPase, C-terminal domain"/>
    <property type="match status" value="1"/>
</dbReference>
<dbReference type="PRINTS" id="PR00344">
    <property type="entry name" value="BCTRLSENSOR"/>
</dbReference>
<keyword evidence="3" id="KW-0597">Phosphoprotein</keyword>
<keyword evidence="10" id="KW-1185">Reference proteome</keyword>
<dbReference type="OrthoDB" id="9808408at2"/>
<dbReference type="PANTHER" id="PTHR43304">
    <property type="entry name" value="PHYTOCHROME-LIKE PROTEIN CPH1"/>
    <property type="match status" value="1"/>
</dbReference>
<feature type="domain" description="PAS" evidence="7">
    <location>
        <begin position="660"/>
        <end position="714"/>
    </location>
</feature>
<dbReference type="SUPFAM" id="SSF55874">
    <property type="entry name" value="ATPase domain of HSP90 chaperone/DNA topoisomerase II/histidine kinase"/>
    <property type="match status" value="1"/>
</dbReference>
<dbReference type="SMART" id="SM00091">
    <property type="entry name" value="PAS"/>
    <property type="match status" value="11"/>
</dbReference>
<keyword evidence="4" id="KW-0808">Transferase</keyword>
<evidence type="ECO:0000259" key="7">
    <source>
        <dbReference type="PROSITE" id="PS50112"/>
    </source>
</evidence>
<proteinExistence type="predicted"/>
<dbReference type="Pfam" id="PF08448">
    <property type="entry name" value="PAS_4"/>
    <property type="match status" value="2"/>
</dbReference>
<dbReference type="KEGG" id="cprv:CYPRO_1484"/>
<evidence type="ECO:0000259" key="6">
    <source>
        <dbReference type="PROSITE" id="PS50109"/>
    </source>
</evidence>
<dbReference type="InterPro" id="IPR001610">
    <property type="entry name" value="PAC"/>
</dbReference>
<dbReference type="PROSITE" id="PS50109">
    <property type="entry name" value="HIS_KIN"/>
    <property type="match status" value="1"/>
</dbReference>
<dbReference type="SMART" id="SM00387">
    <property type="entry name" value="HATPase_c"/>
    <property type="match status" value="1"/>
</dbReference>
<protein>
    <recommendedName>
        <fullName evidence="2">histidine kinase</fullName>
        <ecNumber evidence="2">2.7.13.3</ecNumber>
    </recommendedName>
</protein>
<evidence type="ECO:0000313" key="10">
    <source>
        <dbReference type="Proteomes" id="UP000254808"/>
    </source>
</evidence>
<accession>A0A345UJT8</accession>
<feature type="domain" description="PAC" evidence="8">
    <location>
        <begin position="1227"/>
        <end position="1280"/>
    </location>
</feature>
<feature type="domain" description="PAC" evidence="8">
    <location>
        <begin position="1095"/>
        <end position="1146"/>
    </location>
</feature>
<feature type="domain" description="Histidine kinase" evidence="6">
    <location>
        <begin position="1418"/>
        <end position="1631"/>
    </location>
</feature>
<feature type="domain" description="PAS" evidence="7">
    <location>
        <begin position="765"/>
        <end position="811"/>
    </location>
</feature>
<dbReference type="Proteomes" id="UP000254808">
    <property type="component" value="Chromosome"/>
</dbReference>
<evidence type="ECO:0000256" key="3">
    <source>
        <dbReference type="ARBA" id="ARBA00022553"/>
    </source>
</evidence>
<evidence type="ECO:0000256" key="2">
    <source>
        <dbReference type="ARBA" id="ARBA00012438"/>
    </source>
</evidence>
<dbReference type="PROSITE" id="PS50113">
    <property type="entry name" value="PAC"/>
    <property type="match status" value="8"/>
</dbReference>
<organism evidence="9 10">
    <name type="scientific">Cyclonatronum proteinivorum</name>
    <dbReference type="NCBI Taxonomy" id="1457365"/>
    <lineage>
        <taxon>Bacteria</taxon>
        <taxon>Pseudomonadati</taxon>
        <taxon>Balneolota</taxon>
        <taxon>Balneolia</taxon>
        <taxon>Balneolales</taxon>
        <taxon>Cyclonatronaceae</taxon>
        <taxon>Cyclonatronum</taxon>
    </lineage>
</organism>
<gene>
    <name evidence="9" type="ORF">CYPRO_1484</name>
</gene>